<reference evidence="2 3" key="1">
    <citation type="submission" date="2023-06" db="EMBL/GenBank/DDBJ databases">
        <title>Proteus appendicitidis sp. nov., isolated from the appendiceal pus of an appendicitis patient in Yongzhou, China.</title>
        <authorList>
            <person name="Cai X."/>
        </authorList>
    </citation>
    <scope>NUCLEOTIDE SEQUENCE [LARGE SCALE GENOMIC DNA]</scope>
    <source>
        <strain evidence="2 3">HZ0627</strain>
    </source>
</reference>
<feature type="transmembrane region" description="Helical" evidence="1">
    <location>
        <begin position="403"/>
        <end position="422"/>
    </location>
</feature>
<evidence type="ECO:0000313" key="2">
    <source>
        <dbReference type="EMBL" id="WIV88252.1"/>
    </source>
</evidence>
<keyword evidence="1" id="KW-0812">Transmembrane</keyword>
<sequence>MENIIIFITVIIFIMLLSISLSWFYIKYTLGLFYRSIGYFYRSLCFLTLLSVVTFLYHGFYNHIYFLLKEQVAYSNFGHIEIYKKENKNNIDDKNSYLEITNAEEIIDLLTKNVELSGKIQIISPQIIFLGAVENLINKKIMFFWGLAIEPQLLLSIGAYDLTTLGSELSNIKKTEITVDKIMASSININYGDWVNVIFVNHENKKIVLPTYVRGIFKTQIKAYPYATIKIPLETIQDLKKNKNVSRINILLKNSYYIDSVISIIEKINKEKSLNLKIVSAMERKDYIVSIMTFFNWSIIFLYSVITVFSYLIIKKIVVISIKKSINDIIEFNKIGIWRGSFSRLFILLAIFIVIAISISILLIGNLLSWLVNIRQINIKISDDNSYPIMISWLWQYDVMLKIPLLLLFSAITASCVSTFKISHYLNKFKK</sequence>
<evidence type="ECO:0000313" key="3">
    <source>
        <dbReference type="Proteomes" id="UP001226651"/>
    </source>
</evidence>
<dbReference type="PANTHER" id="PTHR30489:SF0">
    <property type="entry name" value="LIPOPROTEIN-RELEASING SYSTEM TRANSMEMBRANE PROTEIN LOLE"/>
    <property type="match status" value="1"/>
</dbReference>
<keyword evidence="1" id="KW-1133">Transmembrane helix</keyword>
<feature type="transmembrane region" description="Helical" evidence="1">
    <location>
        <begin position="38"/>
        <end position="60"/>
    </location>
</feature>
<gene>
    <name evidence="2" type="ORF">QQS39_17645</name>
</gene>
<feature type="transmembrane region" description="Helical" evidence="1">
    <location>
        <begin position="294"/>
        <end position="314"/>
    </location>
</feature>
<dbReference type="PANTHER" id="PTHR30489">
    <property type="entry name" value="LIPOPROTEIN-RELEASING SYSTEM TRANSMEMBRANE PROTEIN LOLE"/>
    <property type="match status" value="1"/>
</dbReference>
<dbReference type="Proteomes" id="UP001226651">
    <property type="component" value="Chromosome"/>
</dbReference>
<dbReference type="InterPro" id="IPR051447">
    <property type="entry name" value="Lipoprotein-release_system"/>
</dbReference>
<proteinExistence type="predicted"/>
<feature type="transmembrane region" description="Helical" evidence="1">
    <location>
        <begin position="6"/>
        <end position="26"/>
    </location>
</feature>
<accession>A0ABY8Y8I4</accession>
<dbReference type="EMBL" id="CP127389">
    <property type="protein sequence ID" value="WIV88252.1"/>
    <property type="molecule type" value="Genomic_DNA"/>
</dbReference>
<evidence type="ECO:0000256" key="1">
    <source>
        <dbReference type="SAM" id="Phobius"/>
    </source>
</evidence>
<name>A0ABY8Y8I4_9GAMM</name>
<keyword evidence="1" id="KW-0472">Membrane</keyword>
<organism evidence="2 3">
    <name type="scientific">Proteus appendicitidis</name>
    <dbReference type="NCBI Taxonomy" id="3034648"/>
    <lineage>
        <taxon>Bacteria</taxon>
        <taxon>Pseudomonadati</taxon>
        <taxon>Pseudomonadota</taxon>
        <taxon>Gammaproteobacteria</taxon>
        <taxon>Enterobacterales</taxon>
        <taxon>Morganellaceae</taxon>
        <taxon>Proteus</taxon>
    </lineage>
</organism>
<evidence type="ECO:0008006" key="4">
    <source>
        <dbReference type="Google" id="ProtNLM"/>
    </source>
</evidence>
<protein>
    <recommendedName>
        <fullName evidence="4">FtsX-like permease family protein</fullName>
    </recommendedName>
</protein>
<keyword evidence="3" id="KW-1185">Reference proteome</keyword>
<dbReference type="RefSeq" id="WP_285805064.1">
    <property type="nucleotide sequence ID" value="NZ_CP127389.1"/>
</dbReference>
<feature type="transmembrane region" description="Helical" evidence="1">
    <location>
        <begin position="345"/>
        <end position="368"/>
    </location>
</feature>